<gene>
    <name evidence="2" type="ORF">BN874_2040002</name>
</gene>
<keyword evidence="3" id="KW-1185">Reference proteome</keyword>
<dbReference type="Pfam" id="PF01610">
    <property type="entry name" value="DDE_Tnp_ISL3"/>
    <property type="match status" value="1"/>
</dbReference>
<dbReference type="InterPro" id="IPR047951">
    <property type="entry name" value="Transpos_ISL3"/>
</dbReference>
<dbReference type="PANTHER" id="PTHR33498">
    <property type="entry name" value="TRANSPOSASE FOR INSERTION SEQUENCE ELEMENT IS1557"/>
    <property type="match status" value="1"/>
</dbReference>
<accession>A0A7U7GBG2</accession>
<dbReference type="Proteomes" id="UP000019184">
    <property type="component" value="Unassembled WGS sequence"/>
</dbReference>
<dbReference type="EMBL" id="CBTK010000118">
    <property type="protein sequence ID" value="CDH45082.1"/>
    <property type="molecule type" value="Genomic_DNA"/>
</dbReference>
<protein>
    <recommendedName>
        <fullName evidence="1">Transposase IS204/IS1001/IS1096/IS1165 DDE domain-containing protein</fullName>
    </recommendedName>
</protein>
<feature type="domain" description="Transposase IS204/IS1001/IS1096/IS1165 DDE" evidence="1">
    <location>
        <begin position="55"/>
        <end position="292"/>
    </location>
</feature>
<evidence type="ECO:0000313" key="3">
    <source>
        <dbReference type="Proteomes" id="UP000019184"/>
    </source>
</evidence>
<name>A0A7U7GBG2_9GAMM</name>
<dbReference type="AlphaFoldDB" id="A0A7U7GBG2"/>
<dbReference type="InterPro" id="IPR002560">
    <property type="entry name" value="Transposase_DDE"/>
</dbReference>
<reference evidence="2 3" key="1">
    <citation type="journal article" date="2014" name="ISME J.">
        <title>Candidatus Competibacter-lineage genomes retrieved from metagenomes reveal functional metabolic diversity.</title>
        <authorList>
            <person name="McIlroy S.J."/>
            <person name="Albertsen M."/>
            <person name="Andresen E.K."/>
            <person name="Saunders A.M."/>
            <person name="Kristiansen R."/>
            <person name="Stokholm-Bjerregaard M."/>
            <person name="Nielsen K.L."/>
            <person name="Nielsen P.H."/>
        </authorList>
    </citation>
    <scope>NUCLEOTIDE SEQUENCE [LARGE SCALE GENOMIC DNA]</scope>
    <source>
        <strain evidence="2 3">Run_B_J11</strain>
    </source>
</reference>
<organism evidence="2 3">
    <name type="scientific">Candidatus Contendobacter odensis Run_B_J11</name>
    <dbReference type="NCBI Taxonomy" id="1400861"/>
    <lineage>
        <taxon>Bacteria</taxon>
        <taxon>Pseudomonadati</taxon>
        <taxon>Pseudomonadota</taxon>
        <taxon>Gammaproteobacteria</taxon>
        <taxon>Candidatus Competibacteraceae</taxon>
        <taxon>Candidatus Contendibacter</taxon>
    </lineage>
</organism>
<dbReference type="NCBIfam" id="NF033550">
    <property type="entry name" value="transpos_ISL3"/>
    <property type="match status" value="1"/>
</dbReference>
<evidence type="ECO:0000259" key="1">
    <source>
        <dbReference type="Pfam" id="PF01610"/>
    </source>
</evidence>
<dbReference type="PANTHER" id="PTHR33498:SF1">
    <property type="entry name" value="TRANSPOSASE FOR INSERTION SEQUENCE ELEMENT IS1557"/>
    <property type="match status" value="1"/>
</dbReference>
<sequence length="297" mass="35436">MTRRYERSVYECCKASTILKISVQENLVWSTVNDVFQRGGRKEIDARPLVKVRVIGMDEIAIKKGHRDDATVIVDLEHVEIIDILYYRDQNRLIEYFQNRGTTWCETIEVFCSDMWQGFINTAKAVFPNATLVVDRFHFFSHLNKALDHQRKSLRRQFKDHEEFKRLKWVLLKNAEDLSEEQKKKLALAFLIAPQLKMFYEQKEKFRSIFNQHLTKEAGEIALNQWIEEARAMNNQHLNKFLYTLNHWKDCILNYFTHRFTTSIIEGINNSIKTVKRMGYGFRNFANFKQRVLMYFA</sequence>
<proteinExistence type="predicted"/>
<comment type="caution">
    <text evidence="2">The sequence shown here is derived from an EMBL/GenBank/DDBJ whole genome shotgun (WGS) entry which is preliminary data.</text>
</comment>
<evidence type="ECO:0000313" key="2">
    <source>
        <dbReference type="EMBL" id="CDH45082.1"/>
    </source>
</evidence>